<dbReference type="EMBL" id="JAUSUD010000004">
    <property type="protein sequence ID" value="MDQ0230200.1"/>
    <property type="molecule type" value="Genomic_DNA"/>
</dbReference>
<sequence length="60" mass="6746">MKFVSSTLLIFFSSILIFFLFLSFFNGDDTGAMSIGIVLSLMLSVIITLLIRILDILKKK</sequence>
<evidence type="ECO:0000313" key="3">
    <source>
        <dbReference type="Proteomes" id="UP001234495"/>
    </source>
</evidence>
<organism evidence="2 3">
    <name type="scientific">Metabacillus malikii</name>
    <dbReference type="NCBI Taxonomy" id="1504265"/>
    <lineage>
        <taxon>Bacteria</taxon>
        <taxon>Bacillati</taxon>
        <taxon>Bacillota</taxon>
        <taxon>Bacilli</taxon>
        <taxon>Bacillales</taxon>
        <taxon>Bacillaceae</taxon>
        <taxon>Metabacillus</taxon>
    </lineage>
</organism>
<reference evidence="2 3" key="1">
    <citation type="submission" date="2023-07" db="EMBL/GenBank/DDBJ databases">
        <title>Genomic Encyclopedia of Type Strains, Phase IV (KMG-IV): sequencing the most valuable type-strain genomes for metagenomic binning, comparative biology and taxonomic classification.</title>
        <authorList>
            <person name="Goeker M."/>
        </authorList>
    </citation>
    <scope>NUCLEOTIDE SEQUENCE [LARGE SCALE GENOMIC DNA]</scope>
    <source>
        <strain evidence="2 3">DSM 29005</strain>
    </source>
</reference>
<accession>A0ABT9ZD53</accession>
<keyword evidence="1" id="KW-0472">Membrane</keyword>
<keyword evidence="1" id="KW-0812">Transmembrane</keyword>
<dbReference type="Proteomes" id="UP001234495">
    <property type="component" value="Unassembled WGS sequence"/>
</dbReference>
<protein>
    <submittedName>
        <fullName evidence="2">Uncharacterized protein</fullName>
    </submittedName>
</protein>
<comment type="caution">
    <text evidence="2">The sequence shown here is derived from an EMBL/GenBank/DDBJ whole genome shotgun (WGS) entry which is preliminary data.</text>
</comment>
<evidence type="ECO:0000313" key="2">
    <source>
        <dbReference type="EMBL" id="MDQ0230200.1"/>
    </source>
</evidence>
<evidence type="ECO:0000256" key="1">
    <source>
        <dbReference type="SAM" id="Phobius"/>
    </source>
</evidence>
<gene>
    <name evidence="2" type="ORF">J2S19_001452</name>
</gene>
<feature type="transmembrane region" description="Helical" evidence="1">
    <location>
        <begin position="31"/>
        <end position="54"/>
    </location>
</feature>
<name>A0ABT9ZD53_9BACI</name>
<proteinExistence type="predicted"/>
<keyword evidence="3" id="KW-1185">Reference proteome</keyword>
<feature type="transmembrane region" description="Helical" evidence="1">
    <location>
        <begin position="7"/>
        <end position="25"/>
    </location>
</feature>
<keyword evidence="1" id="KW-1133">Transmembrane helix</keyword>